<organism evidence="3 4">
    <name type="scientific">Podospora didyma</name>
    <dbReference type="NCBI Taxonomy" id="330526"/>
    <lineage>
        <taxon>Eukaryota</taxon>
        <taxon>Fungi</taxon>
        <taxon>Dikarya</taxon>
        <taxon>Ascomycota</taxon>
        <taxon>Pezizomycotina</taxon>
        <taxon>Sordariomycetes</taxon>
        <taxon>Sordariomycetidae</taxon>
        <taxon>Sordariales</taxon>
        <taxon>Podosporaceae</taxon>
        <taxon>Podospora</taxon>
    </lineage>
</organism>
<comment type="caution">
    <text evidence="3">The sequence shown here is derived from an EMBL/GenBank/DDBJ whole genome shotgun (WGS) entry which is preliminary data.</text>
</comment>
<sequence length="161" mass="17878">MSSSTLCDGAAPKDTACSTDESQSGPDLGPTKDDSITALAGQTLVLASRVEEMVLGSKNEAEYWKAKHSELAKAYSEQLSKIWELEDERQDLKEEVDTLRAQLRSSIFLGDRGNYWLKPRTALEAYQEDKIQKLEKQVEELKRGLQVGDDAQKRLGNKTGA</sequence>
<name>A0AAE0P5Y6_9PEZI</name>
<dbReference type="EMBL" id="JAULSW010000001">
    <property type="protein sequence ID" value="KAK3393956.1"/>
    <property type="molecule type" value="Genomic_DNA"/>
</dbReference>
<gene>
    <name evidence="3" type="ORF">B0H63DRAFT_459577</name>
</gene>
<protein>
    <submittedName>
        <fullName evidence="3">Uncharacterized protein</fullName>
    </submittedName>
</protein>
<feature type="region of interest" description="Disordered" evidence="2">
    <location>
        <begin position="1"/>
        <end position="34"/>
    </location>
</feature>
<feature type="coiled-coil region" evidence="1">
    <location>
        <begin position="75"/>
        <end position="151"/>
    </location>
</feature>
<reference evidence="3" key="1">
    <citation type="journal article" date="2023" name="Mol. Phylogenet. Evol.">
        <title>Genome-scale phylogeny and comparative genomics of the fungal order Sordariales.</title>
        <authorList>
            <person name="Hensen N."/>
            <person name="Bonometti L."/>
            <person name="Westerberg I."/>
            <person name="Brannstrom I.O."/>
            <person name="Guillou S."/>
            <person name="Cros-Aarteil S."/>
            <person name="Calhoun S."/>
            <person name="Haridas S."/>
            <person name="Kuo A."/>
            <person name="Mondo S."/>
            <person name="Pangilinan J."/>
            <person name="Riley R."/>
            <person name="LaButti K."/>
            <person name="Andreopoulos B."/>
            <person name="Lipzen A."/>
            <person name="Chen C."/>
            <person name="Yan M."/>
            <person name="Daum C."/>
            <person name="Ng V."/>
            <person name="Clum A."/>
            <person name="Steindorff A."/>
            <person name="Ohm R.A."/>
            <person name="Martin F."/>
            <person name="Silar P."/>
            <person name="Natvig D.O."/>
            <person name="Lalanne C."/>
            <person name="Gautier V."/>
            <person name="Ament-Velasquez S.L."/>
            <person name="Kruys A."/>
            <person name="Hutchinson M.I."/>
            <person name="Powell A.J."/>
            <person name="Barry K."/>
            <person name="Miller A.N."/>
            <person name="Grigoriev I.V."/>
            <person name="Debuchy R."/>
            <person name="Gladieux P."/>
            <person name="Hiltunen Thoren M."/>
            <person name="Johannesson H."/>
        </authorList>
    </citation>
    <scope>NUCLEOTIDE SEQUENCE</scope>
    <source>
        <strain evidence="3">CBS 232.78</strain>
    </source>
</reference>
<dbReference type="SUPFAM" id="SSF75704">
    <property type="entry name" value="Mitotic arrest deficient-like 1, Mad1"/>
    <property type="match status" value="1"/>
</dbReference>
<evidence type="ECO:0000256" key="2">
    <source>
        <dbReference type="SAM" id="MobiDB-lite"/>
    </source>
</evidence>
<reference evidence="3" key="2">
    <citation type="submission" date="2023-06" db="EMBL/GenBank/DDBJ databases">
        <authorList>
            <consortium name="Lawrence Berkeley National Laboratory"/>
            <person name="Haridas S."/>
            <person name="Hensen N."/>
            <person name="Bonometti L."/>
            <person name="Westerberg I."/>
            <person name="Brannstrom I.O."/>
            <person name="Guillou S."/>
            <person name="Cros-Aarteil S."/>
            <person name="Calhoun S."/>
            <person name="Kuo A."/>
            <person name="Mondo S."/>
            <person name="Pangilinan J."/>
            <person name="Riley R."/>
            <person name="LaButti K."/>
            <person name="Andreopoulos B."/>
            <person name="Lipzen A."/>
            <person name="Chen C."/>
            <person name="Yanf M."/>
            <person name="Daum C."/>
            <person name="Ng V."/>
            <person name="Clum A."/>
            <person name="Steindorff A."/>
            <person name="Ohm R."/>
            <person name="Martin F."/>
            <person name="Silar P."/>
            <person name="Natvig D."/>
            <person name="Lalanne C."/>
            <person name="Gautier V."/>
            <person name="Ament-velasquez S.L."/>
            <person name="Kruys A."/>
            <person name="Hutchinson M.I."/>
            <person name="Powell A.J."/>
            <person name="Barry K."/>
            <person name="Miller A.N."/>
            <person name="Grigoriev I.V."/>
            <person name="Debuchy R."/>
            <person name="Gladieux P."/>
            <person name="Thoren M.H."/>
            <person name="Johannesson H."/>
        </authorList>
    </citation>
    <scope>NUCLEOTIDE SEQUENCE</scope>
    <source>
        <strain evidence="3">CBS 232.78</strain>
    </source>
</reference>
<keyword evidence="1" id="KW-0175">Coiled coil</keyword>
<evidence type="ECO:0000256" key="1">
    <source>
        <dbReference type="SAM" id="Coils"/>
    </source>
</evidence>
<accession>A0AAE0P5Y6</accession>
<feature type="compositionally biased region" description="Polar residues" evidence="2">
    <location>
        <begin position="16"/>
        <end position="25"/>
    </location>
</feature>
<dbReference type="AlphaFoldDB" id="A0AAE0P5Y6"/>
<evidence type="ECO:0000313" key="4">
    <source>
        <dbReference type="Proteomes" id="UP001285441"/>
    </source>
</evidence>
<dbReference type="Proteomes" id="UP001285441">
    <property type="component" value="Unassembled WGS sequence"/>
</dbReference>
<proteinExistence type="predicted"/>
<evidence type="ECO:0000313" key="3">
    <source>
        <dbReference type="EMBL" id="KAK3393956.1"/>
    </source>
</evidence>
<keyword evidence="4" id="KW-1185">Reference proteome</keyword>